<keyword evidence="7" id="KW-1185">Reference proteome</keyword>
<dbReference type="InterPro" id="IPR058163">
    <property type="entry name" value="LysR-type_TF_proteobact-type"/>
</dbReference>
<feature type="domain" description="HTH lysR-type" evidence="5">
    <location>
        <begin position="1"/>
        <end position="59"/>
    </location>
</feature>
<dbReference type="InterPro" id="IPR036388">
    <property type="entry name" value="WH-like_DNA-bd_sf"/>
</dbReference>
<sequence length="247" mass="27122">MDRHQAFQCFCRVVETGGFAAAARDLDHSPSMVTKTIQQLEEWTGSRLLARTTRRMQLTEAGERFYAYCRRVLDDTERTLGALRAAHGELSGRLVLAVPVSLTLSFMKDHLHAFQSAHPGIELELRLSDRPVDLVRDGVDVALRGQAQLEDSSLVAVPLMVLQRAVAAAPDYWRRHGKPDHPSALATHNGLAYTLGADATRWQFSGPGGASHTVEVHGSFRADNSLMLIDAMLRGVGVGLVPTVMMR</sequence>
<proteinExistence type="inferred from homology"/>
<keyword evidence="4" id="KW-0804">Transcription</keyword>
<dbReference type="PANTHER" id="PTHR30537:SF5">
    <property type="entry name" value="HTH-TYPE TRANSCRIPTIONAL ACTIVATOR TTDR-RELATED"/>
    <property type="match status" value="1"/>
</dbReference>
<dbReference type="EMBL" id="CP097635">
    <property type="protein sequence ID" value="URI07400.1"/>
    <property type="molecule type" value="Genomic_DNA"/>
</dbReference>
<dbReference type="PANTHER" id="PTHR30537">
    <property type="entry name" value="HTH-TYPE TRANSCRIPTIONAL REGULATOR"/>
    <property type="match status" value="1"/>
</dbReference>
<dbReference type="Proteomes" id="UP001056201">
    <property type="component" value="Chromosome 1"/>
</dbReference>
<gene>
    <name evidence="6" type="ORF">MW290_01890</name>
</gene>
<reference evidence="6" key="1">
    <citation type="submission" date="2022-05" db="EMBL/GenBank/DDBJ databases">
        <title>An RpoN-dependent PEP-CTERM gene is involved in floc formation of an Aquincola tertiaricarbonis strain.</title>
        <authorList>
            <person name="Qiu D."/>
            <person name="Xia M."/>
        </authorList>
    </citation>
    <scope>NUCLEOTIDE SEQUENCE</scope>
    <source>
        <strain evidence="6">RN12</strain>
    </source>
</reference>
<evidence type="ECO:0000256" key="4">
    <source>
        <dbReference type="ARBA" id="ARBA00023163"/>
    </source>
</evidence>
<dbReference type="Gene3D" id="1.10.10.10">
    <property type="entry name" value="Winged helix-like DNA-binding domain superfamily/Winged helix DNA-binding domain"/>
    <property type="match status" value="1"/>
</dbReference>
<dbReference type="InterPro" id="IPR005119">
    <property type="entry name" value="LysR_subst-bd"/>
</dbReference>
<comment type="similarity">
    <text evidence="1">Belongs to the LysR transcriptional regulatory family.</text>
</comment>
<dbReference type="SUPFAM" id="SSF46785">
    <property type="entry name" value="Winged helix' DNA-binding domain"/>
    <property type="match status" value="1"/>
</dbReference>
<evidence type="ECO:0000313" key="6">
    <source>
        <dbReference type="EMBL" id="URI07400.1"/>
    </source>
</evidence>
<dbReference type="Pfam" id="PF00126">
    <property type="entry name" value="HTH_1"/>
    <property type="match status" value="1"/>
</dbReference>
<evidence type="ECO:0000256" key="2">
    <source>
        <dbReference type="ARBA" id="ARBA00023015"/>
    </source>
</evidence>
<dbReference type="RefSeq" id="WP_250195636.1">
    <property type="nucleotide sequence ID" value="NZ_CP097635.1"/>
</dbReference>
<keyword evidence="2" id="KW-0805">Transcription regulation</keyword>
<dbReference type="PROSITE" id="PS50931">
    <property type="entry name" value="HTH_LYSR"/>
    <property type="match status" value="1"/>
</dbReference>
<evidence type="ECO:0000313" key="7">
    <source>
        <dbReference type="Proteomes" id="UP001056201"/>
    </source>
</evidence>
<evidence type="ECO:0000256" key="3">
    <source>
        <dbReference type="ARBA" id="ARBA00023125"/>
    </source>
</evidence>
<dbReference type="SUPFAM" id="SSF53850">
    <property type="entry name" value="Periplasmic binding protein-like II"/>
    <property type="match status" value="1"/>
</dbReference>
<dbReference type="Pfam" id="PF03466">
    <property type="entry name" value="LysR_substrate"/>
    <property type="match status" value="1"/>
</dbReference>
<dbReference type="InterPro" id="IPR000847">
    <property type="entry name" value="LysR_HTH_N"/>
</dbReference>
<protein>
    <submittedName>
        <fullName evidence="6">LysR family transcriptional regulator</fullName>
    </submittedName>
</protein>
<dbReference type="InterPro" id="IPR036390">
    <property type="entry name" value="WH_DNA-bd_sf"/>
</dbReference>
<keyword evidence="3" id="KW-0238">DNA-binding</keyword>
<dbReference type="CDD" id="cd08422">
    <property type="entry name" value="PBP2_CrgA_like"/>
    <property type="match status" value="1"/>
</dbReference>
<organism evidence="6 7">
    <name type="scientific">Aquincola tertiaricarbonis</name>
    <dbReference type="NCBI Taxonomy" id="391953"/>
    <lineage>
        <taxon>Bacteria</taxon>
        <taxon>Pseudomonadati</taxon>
        <taxon>Pseudomonadota</taxon>
        <taxon>Betaproteobacteria</taxon>
        <taxon>Burkholderiales</taxon>
        <taxon>Sphaerotilaceae</taxon>
        <taxon>Aquincola</taxon>
    </lineage>
</organism>
<evidence type="ECO:0000259" key="5">
    <source>
        <dbReference type="PROSITE" id="PS50931"/>
    </source>
</evidence>
<evidence type="ECO:0000256" key="1">
    <source>
        <dbReference type="ARBA" id="ARBA00009437"/>
    </source>
</evidence>
<name>A0ABY4S7W0_AQUTE</name>
<dbReference type="Gene3D" id="3.40.190.290">
    <property type="match status" value="1"/>
</dbReference>
<accession>A0ABY4S7W0</accession>